<organism evidence="2 3">
    <name type="scientific">Microcoleus anatoxicus PTRS2</name>
    <dbReference type="NCBI Taxonomy" id="2705321"/>
    <lineage>
        <taxon>Bacteria</taxon>
        <taxon>Bacillati</taxon>
        <taxon>Cyanobacteriota</taxon>
        <taxon>Cyanophyceae</taxon>
        <taxon>Oscillatoriophycideae</taxon>
        <taxon>Oscillatoriales</taxon>
        <taxon>Microcoleaceae</taxon>
        <taxon>Microcoleus</taxon>
        <taxon>Microcoleus anatoxicus</taxon>
    </lineage>
</organism>
<dbReference type="Proteomes" id="UP001384579">
    <property type="component" value="Unassembled WGS sequence"/>
</dbReference>
<comment type="caution">
    <text evidence="2">The sequence shown here is derived from an EMBL/GenBank/DDBJ whole genome shotgun (WGS) entry which is preliminary data.</text>
</comment>
<dbReference type="EMBL" id="JBBLXS010000245">
    <property type="protein sequence ID" value="MEK0186683.1"/>
    <property type="molecule type" value="Genomic_DNA"/>
</dbReference>
<evidence type="ECO:0000313" key="2">
    <source>
        <dbReference type="EMBL" id="MEK0186683.1"/>
    </source>
</evidence>
<evidence type="ECO:0000256" key="1">
    <source>
        <dbReference type="SAM" id="MobiDB-lite"/>
    </source>
</evidence>
<reference evidence="2 3" key="1">
    <citation type="journal article" date="2020" name="Harmful Algae">
        <title>Molecular and morphological characterization of a novel dihydroanatoxin-a producing Microcoleus species (cyanobacteria) from the Russian River, California, USA.</title>
        <authorList>
            <person name="Conklin K.Y."/>
            <person name="Stancheva R."/>
            <person name="Otten T.G."/>
            <person name="Fadness R."/>
            <person name="Boyer G.L."/>
            <person name="Read B."/>
            <person name="Zhang X."/>
            <person name="Sheath R.G."/>
        </authorList>
    </citation>
    <scope>NUCLEOTIDE SEQUENCE [LARGE SCALE GENOMIC DNA]</scope>
    <source>
        <strain evidence="2 3">PTRS2</strain>
    </source>
</reference>
<protein>
    <submittedName>
        <fullName evidence="2">Uncharacterized protein</fullName>
    </submittedName>
</protein>
<feature type="region of interest" description="Disordered" evidence="1">
    <location>
        <begin position="29"/>
        <end position="62"/>
    </location>
</feature>
<dbReference type="RefSeq" id="WP_340520681.1">
    <property type="nucleotide sequence ID" value="NZ_JBBLXS010000245.1"/>
</dbReference>
<evidence type="ECO:0000313" key="3">
    <source>
        <dbReference type="Proteomes" id="UP001384579"/>
    </source>
</evidence>
<gene>
    <name evidence="2" type="ORF">WMG39_17755</name>
</gene>
<feature type="compositionally biased region" description="Low complexity" evidence="1">
    <location>
        <begin position="52"/>
        <end position="62"/>
    </location>
</feature>
<name>A0ABU8YR62_9CYAN</name>
<accession>A0ABU8YR62</accession>
<proteinExistence type="predicted"/>
<sequence length="143" mass="15688">MKKSHLFLATLTSIVMVIGISGQALLQPLPPLPPQPQKSAQPNQKASQKPSLPTDKTPLPDPDTLLDIVSNFVIKKYQSTSCEELAKMKPQPNKSSATAGTPESVLQTKAVEMLRKNPEMRKKFINRVAGPIANKMFECKLIP</sequence>
<keyword evidence="3" id="KW-1185">Reference proteome</keyword>
<feature type="compositionally biased region" description="Polar residues" evidence="1">
    <location>
        <begin position="38"/>
        <end position="51"/>
    </location>
</feature>